<name>G1XHX5_ARTOA</name>
<dbReference type="Proteomes" id="UP000008784">
    <property type="component" value="Unassembled WGS sequence"/>
</dbReference>
<feature type="region of interest" description="Disordered" evidence="1">
    <location>
        <begin position="187"/>
        <end position="210"/>
    </location>
</feature>
<comment type="caution">
    <text evidence="2">The sequence shown here is derived from an EMBL/GenBank/DDBJ whole genome shotgun (WGS) entry which is preliminary data.</text>
</comment>
<dbReference type="EMBL" id="ADOT01000165">
    <property type="protein sequence ID" value="EGX47206.1"/>
    <property type="molecule type" value="Genomic_DNA"/>
</dbReference>
<evidence type="ECO:0000313" key="2">
    <source>
        <dbReference type="EMBL" id="EGX47206.1"/>
    </source>
</evidence>
<gene>
    <name evidence="2" type="ORF">AOL_s00091g27</name>
</gene>
<reference evidence="2 3" key="1">
    <citation type="journal article" date="2011" name="PLoS Pathog.">
        <title>Genomic and proteomic analyses of the fungus Arthrobotrys oligospora provide insights into nematode-trap formation.</title>
        <authorList>
            <person name="Yang J."/>
            <person name="Wang L."/>
            <person name="Ji X."/>
            <person name="Feng Y."/>
            <person name="Li X."/>
            <person name="Zou C."/>
            <person name="Xu J."/>
            <person name="Ren Y."/>
            <person name="Mi Q."/>
            <person name="Wu J."/>
            <person name="Liu S."/>
            <person name="Liu Y."/>
            <person name="Huang X."/>
            <person name="Wang H."/>
            <person name="Niu X."/>
            <person name="Li J."/>
            <person name="Liang L."/>
            <person name="Luo Y."/>
            <person name="Ji K."/>
            <person name="Zhou W."/>
            <person name="Yu Z."/>
            <person name="Li G."/>
            <person name="Liu Y."/>
            <person name="Li L."/>
            <person name="Qiao M."/>
            <person name="Feng L."/>
            <person name="Zhang K.-Q."/>
        </authorList>
    </citation>
    <scope>NUCLEOTIDE SEQUENCE [LARGE SCALE GENOMIC DNA]</scope>
    <source>
        <strain evidence="3">ATCC 24927 / CBS 115.81 / DSM 1491</strain>
    </source>
</reference>
<sequence length="210" mass="24336">MASTDEFRHYWTDEITSEDSEAFDTERHLYASRTSGTSGISAAEVQGALFRDVSLRQAKDDAQFKKLVKGRWMDLRFAIRRVSESFFNFFPEEPSGVLFNALTLDRRIRISNAISGLPEYNLGGITTKEYTRWLWDNRMKAVKPSRAEEAPHAENRSDMRGQGSARQQLNMERQGNMHQQSDMWRSEGNDYENYTLPPLRGRHPHAGDYY</sequence>
<evidence type="ECO:0000313" key="3">
    <source>
        <dbReference type="Proteomes" id="UP000008784"/>
    </source>
</evidence>
<evidence type="ECO:0000256" key="1">
    <source>
        <dbReference type="SAM" id="MobiDB-lite"/>
    </source>
</evidence>
<feature type="compositionally biased region" description="Basic and acidic residues" evidence="1">
    <location>
        <begin position="144"/>
        <end position="159"/>
    </location>
</feature>
<organism evidence="2 3">
    <name type="scientific">Arthrobotrys oligospora (strain ATCC 24927 / CBS 115.81 / DSM 1491)</name>
    <name type="common">Nematode-trapping fungus</name>
    <name type="synonym">Didymozoophaga oligospora</name>
    <dbReference type="NCBI Taxonomy" id="756982"/>
    <lineage>
        <taxon>Eukaryota</taxon>
        <taxon>Fungi</taxon>
        <taxon>Dikarya</taxon>
        <taxon>Ascomycota</taxon>
        <taxon>Pezizomycotina</taxon>
        <taxon>Orbiliomycetes</taxon>
        <taxon>Orbiliales</taxon>
        <taxon>Orbiliaceae</taxon>
        <taxon>Orbilia</taxon>
        <taxon>Orbilia oligospora</taxon>
    </lineage>
</organism>
<feature type="region of interest" description="Disordered" evidence="1">
    <location>
        <begin position="144"/>
        <end position="167"/>
    </location>
</feature>
<dbReference type="InParanoid" id="G1XHX5"/>
<dbReference type="AlphaFoldDB" id="G1XHX5"/>
<proteinExistence type="predicted"/>
<dbReference type="GeneID" id="22895065"/>
<keyword evidence="3" id="KW-1185">Reference proteome</keyword>
<dbReference type="HOGENOM" id="CLU_1309834_0_0_1"/>
<dbReference type="RefSeq" id="XP_011124087.1">
    <property type="nucleotide sequence ID" value="XM_011125785.1"/>
</dbReference>
<protein>
    <submittedName>
        <fullName evidence="2">Uncharacterized protein</fullName>
    </submittedName>
</protein>
<accession>G1XHX5</accession>